<evidence type="ECO:0000313" key="3">
    <source>
        <dbReference type="Proteomes" id="UP000799640"/>
    </source>
</evidence>
<dbReference type="EMBL" id="ML996687">
    <property type="protein sequence ID" value="KAF2405022.1"/>
    <property type="molecule type" value="Genomic_DNA"/>
</dbReference>
<proteinExistence type="predicted"/>
<accession>A0A6G1I9S2</accession>
<name>A0A6G1I9S2_9PEZI</name>
<protein>
    <submittedName>
        <fullName evidence="2">Uncharacterized protein</fullName>
    </submittedName>
</protein>
<gene>
    <name evidence="2" type="ORF">EJ06DRAFT_9639</name>
</gene>
<evidence type="ECO:0000313" key="2">
    <source>
        <dbReference type="EMBL" id="KAF2405022.1"/>
    </source>
</evidence>
<dbReference type="AlphaFoldDB" id="A0A6G1I9S2"/>
<reference evidence="2" key="1">
    <citation type="journal article" date="2020" name="Stud. Mycol.">
        <title>101 Dothideomycetes genomes: a test case for predicting lifestyles and emergence of pathogens.</title>
        <authorList>
            <person name="Haridas S."/>
            <person name="Albert R."/>
            <person name="Binder M."/>
            <person name="Bloem J."/>
            <person name="Labutti K."/>
            <person name="Salamov A."/>
            <person name="Andreopoulos B."/>
            <person name="Baker S."/>
            <person name="Barry K."/>
            <person name="Bills G."/>
            <person name="Bluhm B."/>
            <person name="Cannon C."/>
            <person name="Castanera R."/>
            <person name="Culley D."/>
            <person name="Daum C."/>
            <person name="Ezra D."/>
            <person name="Gonzalez J."/>
            <person name="Henrissat B."/>
            <person name="Kuo A."/>
            <person name="Liang C."/>
            <person name="Lipzen A."/>
            <person name="Lutzoni F."/>
            <person name="Magnuson J."/>
            <person name="Mondo S."/>
            <person name="Nolan M."/>
            <person name="Ohm R."/>
            <person name="Pangilinan J."/>
            <person name="Park H.-J."/>
            <person name="Ramirez L."/>
            <person name="Alfaro M."/>
            <person name="Sun H."/>
            <person name="Tritt A."/>
            <person name="Yoshinaga Y."/>
            <person name="Zwiers L.-H."/>
            <person name="Turgeon B."/>
            <person name="Goodwin S."/>
            <person name="Spatafora J."/>
            <person name="Crous P."/>
            <person name="Grigoriev I."/>
        </authorList>
    </citation>
    <scope>NUCLEOTIDE SEQUENCE</scope>
    <source>
        <strain evidence="2">CBS 262.69</strain>
    </source>
</reference>
<evidence type="ECO:0000256" key="1">
    <source>
        <dbReference type="SAM" id="MobiDB-lite"/>
    </source>
</evidence>
<organism evidence="2 3">
    <name type="scientific">Trichodelitschia bisporula</name>
    <dbReference type="NCBI Taxonomy" id="703511"/>
    <lineage>
        <taxon>Eukaryota</taxon>
        <taxon>Fungi</taxon>
        <taxon>Dikarya</taxon>
        <taxon>Ascomycota</taxon>
        <taxon>Pezizomycotina</taxon>
        <taxon>Dothideomycetes</taxon>
        <taxon>Dothideomycetes incertae sedis</taxon>
        <taxon>Phaeotrichales</taxon>
        <taxon>Phaeotrichaceae</taxon>
        <taxon>Trichodelitschia</taxon>
    </lineage>
</organism>
<keyword evidence="3" id="KW-1185">Reference proteome</keyword>
<feature type="region of interest" description="Disordered" evidence="1">
    <location>
        <begin position="107"/>
        <end position="135"/>
    </location>
</feature>
<dbReference type="Proteomes" id="UP000799640">
    <property type="component" value="Unassembled WGS sequence"/>
</dbReference>
<sequence>MSLQAAFDGFPGFPHFPPLPAQFLVQPSAHPAPDLIPSTPVNMTSPVVFSPSGCLHPKDGHPTSGMYTAHTPTMAHPVQVSISDESRYHSVASSAGQEGRDQFLKASGRSSTNLTVPDPESPTAGRGNSAQGLPETDTLEQRRATHASEFKIPADQHEQAICSLRAGLMDLDRECNFDEWFEMQVVHIDRISQAKRQMENKFESLLCSLKAEDLD</sequence>